<keyword evidence="1 3" id="KW-0863">Zinc-finger</keyword>
<evidence type="ECO:0000313" key="7">
    <source>
        <dbReference type="Proteomes" id="UP000663860"/>
    </source>
</evidence>
<dbReference type="GO" id="GO:0004842">
    <property type="term" value="F:ubiquitin-protein transferase activity"/>
    <property type="evidence" value="ECO:0007669"/>
    <property type="project" value="InterPro"/>
</dbReference>
<name>A0A815P7J3_9BILA</name>
<dbReference type="AlphaFoldDB" id="A0A815P7J3"/>
<comment type="caution">
    <text evidence="6">The sequence shown here is derived from an EMBL/GenBank/DDBJ whole genome shotgun (WGS) entry which is preliminary data.</text>
</comment>
<dbReference type="InterPro" id="IPR001841">
    <property type="entry name" value="Znf_RING"/>
</dbReference>
<dbReference type="PANTHER" id="PTHR10131">
    <property type="entry name" value="TNF RECEPTOR ASSOCIATED FACTOR"/>
    <property type="match status" value="1"/>
</dbReference>
<gene>
    <name evidence="6" type="ORF">IZO911_LOCUS42036</name>
</gene>
<dbReference type="PROSITE" id="PS50089">
    <property type="entry name" value="ZF_RING_2"/>
    <property type="match status" value="1"/>
</dbReference>
<dbReference type="Gene3D" id="3.30.40.10">
    <property type="entry name" value="Zinc/RING finger domain, C3HC4 (zinc finger)"/>
    <property type="match status" value="2"/>
</dbReference>
<dbReference type="GO" id="GO:0016567">
    <property type="term" value="P:protein ubiquitination"/>
    <property type="evidence" value="ECO:0007669"/>
    <property type="project" value="InterPro"/>
</dbReference>
<keyword evidence="2" id="KW-0862">Zinc</keyword>
<proteinExistence type="predicted"/>
<evidence type="ECO:0000256" key="2">
    <source>
        <dbReference type="ARBA" id="ARBA00022833"/>
    </source>
</evidence>
<evidence type="ECO:0000256" key="1">
    <source>
        <dbReference type="ARBA" id="ARBA00022771"/>
    </source>
</evidence>
<keyword evidence="4" id="KW-0175">Coiled coil</keyword>
<feature type="coiled-coil region" evidence="4">
    <location>
        <begin position="163"/>
        <end position="235"/>
    </location>
</feature>
<feature type="domain" description="RING-type" evidence="5">
    <location>
        <begin position="20"/>
        <end position="59"/>
    </location>
</feature>
<organism evidence="6 7">
    <name type="scientific">Adineta steineri</name>
    <dbReference type="NCBI Taxonomy" id="433720"/>
    <lineage>
        <taxon>Eukaryota</taxon>
        <taxon>Metazoa</taxon>
        <taxon>Spiralia</taxon>
        <taxon>Gnathifera</taxon>
        <taxon>Rotifera</taxon>
        <taxon>Eurotatoria</taxon>
        <taxon>Bdelloidea</taxon>
        <taxon>Adinetida</taxon>
        <taxon>Adinetidae</taxon>
        <taxon>Adineta</taxon>
    </lineage>
</organism>
<evidence type="ECO:0000256" key="3">
    <source>
        <dbReference type="PROSITE-ProRule" id="PRU00175"/>
    </source>
</evidence>
<evidence type="ECO:0000259" key="5">
    <source>
        <dbReference type="PROSITE" id="PS50089"/>
    </source>
</evidence>
<dbReference type="SMART" id="SM00504">
    <property type="entry name" value="Ubox"/>
    <property type="match status" value="1"/>
</dbReference>
<dbReference type="InterPro" id="IPR003613">
    <property type="entry name" value="Ubox_domain"/>
</dbReference>
<protein>
    <recommendedName>
        <fullName evidence="5">RING-type domain-containing protein</fullName>
    </recommendedName>
</protein>
<dbReference type="SUPFAM" id="SSF57850">
    <property type="entry name" value="RING/U-box"/>
    <property type="match status" value="1"/>
</dbReference>
<evidence type="ECO:0000313" key="6">
    <source>
        <dbReference type="EMBL" id="CAF1445219.1"/>
    </source>
</evidence>
<dbReference type="SUPFAM" id="SSF49599">
    <property type="entry name" value="TRAF domain-like"/>
    <property type="match status" value="1"/>
</dbReference>
<dbReference type="PANTHER" id="PTHR10131:SF94">
    <property type="entry name" value="TNF RECEPTOR-ASSOCIATED FACTOR 4"/>
    <property type="match status" value="1"/>
</dbReference>
<reference evidence="6" key="1">
    <citation type="submission" date="2021-02" db="EMBL/GenBank/DDBJ databases">
        <authorList>
            <person name="Nowell W R."/>
        </authorList>
    </citation>
    <scope>NUCLEOTIDE SEQUENCE</scope>
</reference>
<dbReference type="EMBL" id="CAJNOE010001712">
    <property type="protein sequence ID" value="CAF1445219.1"/>
    <property type="molecule type" value="Genomic_DNA"/>
</dbReference>
<dbReference type="Proteomes" id="UP000663860">
    <property type="component" value="Unassembled WGS sequence"/>
</dbReference>
<dbReference type="Pfam" id="PF13639">
    <property type="entry name" value="zf-RING_2"/>
    <property type="match status" value="1"/>
</dbReference>
<evidence type="ECO:0000256" key="4">
    <source>
        <dbReference type="SAM" id="Coils"/>
    </source>
</evidence>
<sequence length="309" mass="35840">MTDATYEYMDETSIDPELICSICHSPLVDPQCTPCSETFCRECITNWLETQSTSCPHCRQTLSINNLTQAPRSLRNMLDRLRIKCTICGQDGLLRVNAEEHIEKVCPKRIVPCQSADIKCPWMGQRDQLNEHLLTCRYEAMRSIITGILMENLQLEDTAHKQITQINEQRDELRHLNSQMNQQQAQFFVLQTQNQTLLELTTQLKIQVKTYHRQNQQLNEELKQKEAQLALIKSKPRTKKLSSRSRTTSLPKLDCGGRACSKCGKCCDWYYNDYDINDYINDNGKRHGATCRNTNGRNHMCDCDRKKKE</sequence>
<accession>A0A815P7J3</accession>
<dbReference type="GO" id="GO:0008270">
    <property type="term" value="F:zinc ion binding"/>
    <property type="evidence" value="ECO:0007669"/>
    <property type="project" value="UniProtKB-KW"/>
</dbReference>
<keyword evidence="1 3" id="KW-0479">Metal-binding</keyword>
<dbReference type="InterPro" id="IPR013083">
    <property type="entry name" value="Znf_RING/FYVE/PHD"/>
</dbReference>